<name>A0A3G9IK68_9BACL</name>
<sequence>MLLNLGSFIVMVLIASYFNFYLFQRKGLLTRTAGMIAASVLAVLSSFEFGIIAAQTFDLDLIISVGMAILFAVIVGFPSGIGFGLKSGFNAVLAGSMGAILGTVVGSLFYKSNIVVMLADIVFILLIFVVQKVVDWRLNEKNKKQISSKAVTKKVSYTSTIILLIGVTIVAGYVLLEKNHIQIGAIGKPQSQIATFDEENNLQIATIDVTASGFAPSTTEFKAFTMIKAIFNVKPNAGTGLKLVSKELNLSVDLKTGPNILLLNNPQPGSYEITIESKDYKGNFIVKAEK</sequence>
<organism evidence="2 3">
    <name type="scientific">Paenibacillus baekrokdamisoli</name>
    <dbReference type="NCBI Taxonomy" id="1712516"/>
    <lineage>
        <taxon>Bacteria</taxon>
        <taxon>Bacillati</taxon>
        <taxon>Bacillota</taxon>
        <taxon>Bacilli</taxon>
        <taxon>Bacillales</taxon>
        <taxon>Paenibacillaceae</taxon>
        <taxon>Paenibacillus</taxon>
    </lineage>
</organism>
<evidence type="ECO:0008006" key="4">
    <source>
        <dbReference type="Google" id="ProtNLM"/>
    </source>
</evidence>
<keyword evidence="3" id="KW-1185">Reference proteome</keyword>
<evidence type="ECO:0000313" key="2">
    <source>
        <dbReference type="EMBL" id="BBH18676.1"/>
    </source>
</evidence>
<dbReference type="KEGG" id="pbk:Back11_00210"/>
<feature type="transmembrane region" description="Helical" evidence="1">
    <location>
        <begin position="116"/>
        <end position="134"/>
    </location>
</feature>
<reference evidence="2 3" key="1">
    <citation type="submission" date="2018-11" db="EMBL/GenBank/DDBJ databases">
        <title>Complete genome sequence of Paenibacillus baekrokdamisoli strain KCTC 33723.</title>
        <authorList>
            <person name="Kang S.W."/>
            <person name="Lee K.C."/>
            <person name="Kim K.K."/>
            <person name="Kim J.S."/>
            <person name="Kim D.S."/>
            <person name="Ko S.H."/>
            <person name="Yang S.H."/>
            <person name="Lee J.S."/>
        </authorList>
    </citation>
    <scope>NUCLEOTIDE SEQUENCE [LARGE SCALE GENOMIC DNA]</scope>
    <source>
        <strain evidence="2 3">KCTC 33723</strain>
    </source>
</reference>
<dbReference type="EMBL" id="AP019308">
    <property type="protein sequence ID" value="BBH18676.1"/>
    <property type="molecule type" value="Genomic_DNA"/>
</dbReference>
<keyword evidence="1" id="KW-1133">Transmembrane helix</keyword>
<keyword evidence="1" id="KW-0472">Membrane</keyword>
<keyword evidence="1" id="KW-0812">Transmembrane</keyword>
<dbReference type="AlphaFoldDB" id="A0A3G9IK68"/>
<feature type="transmembrane region" description="Helical" evidence="1">
    <location>
        <begin position="92"/>
        <end position="110"/>
    </location>
</feature>
<evidence type="ECO:0000256" key="1">
    <source>
        <dbReference type="SAM" id="Phobius"/>
    </source>
</evidence>
<dbReference type="InterPro" id="IPR008972">
    <property type="entry name" value="Cupredoxin"/>
</dbReference>
<dbReference type="Gene3D" id="2.60.40.420">
    <property type="entry name" value="Cupredoxins - blue copper proteins"/>
    <property type="match status" value="1"/>
</dbReference>
<protein>
    <recommendedName>
        <fullName evidence="4">EfeO-type cupredoxin-like domain-containing protein</fullName>
    </recommendedName>
</protein>
<feature type="transmembrane region" description="Helical" evidence="1">
    <location>
        <begin position="61"/>
        <end position="85"/>
    </location>
</feature>
<feature type="transmembrane region" description="Helical" evidence="1">
    <location>
        <begin position="6"/>
        <end position="23"/>
    </location>
</feature>
<evidence type="ECO:0000313" key="3">
    <source>
        <dbReference type="Proteomes" id="UP000275368"/>
    </source>
</evidence>
<accession>A0A3G9IK68</accession>
<dbReference type="RefSeq" id="WP_164522606.1">
    <property type="nucleotide sequence ID" value="NZ_AP019308.1"/>
</dbReference>
<feature type="transmembrane region" description="Helical" evidence="1">
    <location>
        <begin position="35"/>
        <end position="55"/>
    </location>
</feature>
<feature type="transmembrane region" description="Helical" evidence="1">
    <location>
        <begin position="155"/>
        <end position="176"/>
    </location>
</feature>
<proteinExistence type="predicted"/>
<dbReference type="Proteomes" id="UP000275368">
    <property type="component" value="Chromosome"/>
</dbReference>
<gene>
    <name evidence="2" type="ORF">Back11_00210</name>
</gene>